<dbReference type="InterPro" id="IPR002401">
    <property type="entry name" value="Cyt_P450_E_grp-I"/>
</dbReference>
<proteinExistence type="inferred from homology"/>
<evidence type="ECO:0008006" key="7">
    <source>
        <dbReference type="Google" id="ProtNLM"/>
    </source>
</evidence>
<comment type="cofactor">
    <cofactor evidence="2">
        <name>heme</name>
        <dbReference type="ChEBI" id="CHEBI:30413"/>
    </cofactor>
</comment>
<dbReference type="Proteomes" id="UP001374579">
    <property type="component" value="Unassembled WGS sequence"/>
</dbReference>
<keyword evidence="6" id="KW-1185">Reference proteome</keyword>
<keyword evidence="4" id="KW-0812">Transmembrane</keyword>
<dbReference type="PROSITE" id="PS00086">
    <property type="entry name" value="CYTOCHROME_P450"/>
    <property type="match status" value="1"/>
</dbReference>
<dbReference type="EMBL" id="JBAMIC010000019">
    <property type="protein sequence ID" value="KAK7094042.1"/>
    <property type="molecule type" value="Genomic_DNA"/>
</dbReference>
<keyword evidence="2 3" id="KW-0479">Metal-binding</keyword>
<dbReference type="PANTHER" id="PTHR24291:SF201">
    <property type="entry name" value="CYTOCHROME P450, FAMILY 4, SUBFAMILY B, POLYPEPTIDE 7"/>
    <property type="match status" value="1"/>
</dbReference>
<evidence type="ECO:0000256" key="2">
    <source>
        <dbReference type="PIRSR" id="PIRSR602401-1"/>
    </source>
</evidence>
<evidence type="ECO:0000256" key="1">
    <source>
        <dbReference type="ARBA" id="ARBA00010617"/>
    </source>
</evidence>
<feature type="binding site" description="axial binding residue" evidence="2">
    <location>
        <position position="452"/>
    </location>
    <ligand>
        <name>heme</name>
        <dbReference type="ChEBI" id="CHEBI:30413"/>
    </ligand>
    <ligandPart>
        <name>Fe</name>
        <dbReference type="ChEBI" id="CHEBI:18248"/>
    </ligandPart>
</feature>
<evidence type="ECO:0000313" key="5">
    <source>
        <dbReference type="EMBL" id="KAK7094042.1"/>
    </source>
</evidence>
<dbReference type="Pfam" id="PF00067">
    <property type="entry name" value="p450"/>
    <property type="match status" value="1"/>
</dbReference>
<dbReference type="InterPro" id="IPR036396">
    <property type="entry name" value="Cyt_P450_sf"/>
</dbReference>
<dbReference type="AlphaFoldDB" id="A0AAN9AVS4"/>
<evidence type="ECO:0000313" key="6">
    <source>
        <dbReference type="Proteomes" id="UP001374579"/>
    </source>
</evidence>
<feature type="transmembrane region" description="Helical" evidence="4">
    <location>
        <begin position="12"/>
        <end position="32"/>
    </location>
</feature>
<sequence length="505" mass="58254">MVFGFTMMSPLVQAAVVLVVTVVIVQVVRWLLWYRSFFKFYNALPGETSFSLLWGNLHMIKGMEPEQRLQYGYDLMCKYPKFYRFWLGPFRPALALFHADTVRELLKTSEPKPQMYYFALPWLGTGLLLANGDRWARSRRLLTPAFHFDILKPYVAISNQASQLLLNRISKSAAEKQSFEVFGHISLCTLDVIMQCAMSYHDNIQGAGETHPYVQAVNELSDLWFERGRNPFLYNDLIYKLTSSGRRFLKQCQYVHSLSESIIQARKHQLEKDGPSKKRYLDFLDILLTAKDENGQGLNSLEIRNEVDTFLFEGHDTTASAISWILYSLAQHPEYQQRAQAEVDAVLEGKDTEQIEWGDLPKLDYLTMVIKEGMRLHCPVPFIQRQITQPATIEGVKLPVGAFCTIHLLNLHHNPTVWDDPWTFDPDRFLPDNMKDKDTYAFVPFSAGPRNCIGQHFAMNEEKVVLGRLLHKFTFTLDKDHVVKRKVAGVMRAENGIKMFATPRR</sequence>
<dbReference type="PRINTS" id="PR00385">
    <property type="entry name" value="P450"/>
</dbReference>
<dbReference type="SUPFAM" id="SSF48264">
    <property type="entry name" value="Cytochrome P450"/>
    <property type="match status" value="1"/>
</dbReference>
<dbReference type="GO" id="GO:0020037">
    <property type="term" value="F:heme binding"/>
    <property type="evidence" value="ECO:0007669"/>
    <property type="project" value="InterPro"/>
</dbReference>
<organism evidence="5 6">
    <name type="scientific">Littorina saxatilis</name>
    <dbReference type="NCBI Taxonomy" id="31220"/>
    <lineage>
        <taxon>Eukaryota</taxon>
        <taxon>Metazoa</taxon>
        <taxon>Spiralia</taxon>
        <taxon>Lophotrochozoa</taxon>
        <taxon>Mollusca</taxon>
        <taxon>Gastropoda</taxon>
        <taxon>Caenogastropoda</taxon>
        <taxon>Littorinimorpha</taxon>
        <taxon>Littorinoidea</taxon>
        <taxon>Littorinidae</taxon>
        <taxon>Littorina</taxon>
    </lineage>
</organism>
<dbReference type="PRINTS" id="PR00463">
    <property type="entry name" value="EP450I"/>
</dbReference>
<evidence type="ECO:0000256" key="3">
    <source>
        <dbReference type="RuleBase" id="RU000461"/>
    </source>
</evidence>
<keyword evidence="4" id="KW-1133">Transmembrane helix</keyword>
<comment type="similarity">
    <text evidence="1 3">Belongs to the cytochrome P450 family.</text>
</comment>
<evidence type="ECO:0000256" key="4">
    <source>
        <dbReference type="SAM" id="Phobius"/>
    </source>
</evidence>
<keyword evidence="2 3" id="KW-0349">Heme</keyword>
<dbReference type="GO" id="GO:0005506">
    <property type="term" value="F:iron ion binding"/>
    <property type="evidence" value="ECO:0007669"/>
    <property type="project" value="InterPro"/>
</dbReference>
<protein>
    <recommendedName>
        <fullName evidence="7">Cytochrome P450</fullName>
    </recommendedName>
</protein>
<dbReference type="InterPro" id="IPR017972">
    <property type="entry name" value="Cyt_P450_CS"/>
</dbReference>
<dbReference type="Gene3D" id="1.10.630.10">
    <property type="entry name" value="Cytochrome P450"/>
    <property type="match status" value="1"/>
</dbReference>
<comment type="caution">
    <text evidence="5">The sequence shown here is derived from an EMBL/GenBank/DDBJ whole genome shotgun (WGS) entry which is preliminary data.</text>
</comment>
<keyword evidence="3" id="KW-0560">Oxidoreductase</keyword>
<name>A0AAN9AVS4_9CAEN</name>
<dbReference type="GO" id="GO:0016705">
    <property type="term" value="F:oxidoreductase activity, acting on paired donors, with incorporation or reduction of molecular oxygen"/>
    <property type="evidence" value="ECO:0007669"/>
    <property type="project" value="InterPro"/>
</dbReference>
<gene>
    <name evidence="5" type="ORF">V1264_007717</name>
</gene>
<dbReference type="InterPro" id="IPR001128">
    <property type="entry name" value="Cyt_P450"/>
</dbReference>
<keyword evidence="3" id="KW-0503">Monooxygenase</keyword>
<accession>A0AAN9AVS4</accession>
<keyword evidence="2 3" id="KW-0408">Iron</keyword>
<dbReference type="GO" id="GO:0004497">
    <property type="term" value="F:monooxygenase activity"/>
    <property type="evidence" value="ECO:0007669"/>
    <property type="project" value="UniProtKB-KW"/>
</dbReference>
<dbReference type="PANTHER" id="PTHR24291">
    <property type="entry name" value="CYTOCHROME P450 FAMILY 4"/>
    <property type="match status" value="1"/>
</dbReference>
<keyword evidence="4" id="KW-0472">Membrane</keyword>
<dbReference type="InterPro" id="IPR050196">
    <property type="entry name" value="Cytochrome_P450_Monoox"/>
</dbReference>
<reference evidence="5 6" key="1">
    <citation type="submission" date="2024-02" db="EMBL/GenBank/DDBJ databases">
        <title>Chromosome-scale genome assembly of the rough periwinkle Littorina saxatilis.</title>
        <authorList>
            <person name="De Jode A."/>
            <person name="Faria R."/>
            <person name="Formenti G."/>
            <person name="Sims Y."/>
            <person name="Smith T.P."/>
            <person name="Tracey A."/>
            <person name="Wood J.M.D."/>
            <person name="Zagrodzka Z.B."/>
            <person name="Johannesson K."/>
            <person name="Butlin R.K."/>
            <person name="Leder E.H."/>
        </authorList>
    </citation>
    <scope>NUCLEOTIDE SEQUENCE [LARGE SCALE GENOMIC DNA]</scope>
    <source>
        <strain evidence="5">Snail1</strain>
        <tissue evidence="5">Muscle</tissue>
    </source>
</reference>
<dbReference type="CDD" id="cd20659">
    <property type="entry name" value="CYP4B_4F-like"/>
    <property type="match status" value="1"/>
</dbReference>